<feature type="region of interest" description="Disordered" evidence="1">
    <location>
        <begin position="1"/>
        <end position="83"/>
    </location>
</feature>
<proteinExistence type="predicted"/>
<comment type="caution">
    <text evidence="2">The sequence shown here is derived from an EMBL/GenBank/DDBJ whole genome shotgun (WGS) entry which is preliminary data.</text>
</comment>
<protein>
    <submittedName>
        <fullName evidence="2">Uncharacterized protein</fullName>
    </submittedName>
</protein>
<name>A0AAV7SF42_PLEWA</name>
<evidence type="ECO:0000256" key="1">
    <source>
        <dbReference type="SAM" id="MobiDB-lite"/>
    </source>
</evidence>
<dbReference type="Proteomes" id="UP001066276">
    <property type="component" value="Chromosome 4_2"/>
</dbReference>
<reference evidence="2" key="1">
    <citation type="journal article" date="2022" name="bioRxiv">
        <title>Sequencing and chromosome-scale assembly of the giantPleurodeles waltlgenome.</title>
        <authorList>
            <person name="Brown T."/>
            <person name="Elewa A."/>
            <person name="Iarovenko S."/>
            <person name="Subramanian E."/>
            <person name="Araus A.J."/>
            <person name="Petzold A."/>
            <person name="Susuki M."/>
            <person name="Suzuki K.-i.T."/>
            <person name="Hayashi T."/>
            <person name="Toyoda A."/>
            <person name="Oliveira C."/>
            <person name="Osipova E."/>
            <person name="Leigh N.D."/>
            <person name="Simon A."/>
            <person name="Yun M.H."/>
        </authorList>
    </citation>
    <scope>NUCLEOTIDE SEQUENCE</scope>
    <source>
        <strain evidence="2">20211129_DDA</strain>
        <tissue evidence="2">Liver</tissue>
    </source>
</reference>
<organism evidence="2 3">
    <name type="scientific">Pleurodeles waltl</name>
    <name type="common">Iberian ribbed newt</name>
    <dbReference type="NCBI Taxonomy" id="8319"/>
    <lineage>
        <taxon>Eukaryota</taxon>
        <taxon>Metazoa</taxon>
        <taxon>Chordata</taxon>
        <taxon>Craniata</taxon>
        <taxon>Vertebrata</taxon>
        <taxon>Euteleostomi</taxon>
        <taxon>Amphibia</taxon>
        <taxon>Batrachia</taxon>
        <taxon>Caudata</taxon>
        <taxon>Salamandroidea</taxon>
        <taxon>Salamandridae</taxon>
        <taxon>Pleurodelinae</taxon>
        <taxon>Pleurodeles</taxon>
    </lineage>
</organism>
<evidence type="ECO:0000313" key="2">
    <source>
        <dbReference type="EMBL" id="KAJ1162870.1"/>
    </source>
</evidence>
<keyword evidence="3" id="KW-1185">Reference proteome</keyword>
<dbReference type="EMBL" id="JANPWB010000008">
    <property type="protein sequence ID" value="KAJ1162870.1"/>
    <property type="molecule type" value="Genomic_DNA"/>
</dbReference>
<accession>A0AAV7SF42</accession>
<feature type="compositionally biased region" description="Acidic residues" evidence="1">
    <location>
        <begin position="17"/>
        <end position="32"/>
    </location>
</feature>
<gene>
    <name evidence="2" type="ORF">NDU88_003335</name>
</gene>
<dbReference type="AlphaFoldDB" id="A0AAV7SF42"/>
<evidence type="ECO:0000313" key="3">
    <source>
        <dbReference type="Proteomes" id="UP001066276"/>
    </source>
</evidence>
<sequence length="117" mass="12584">MTPDFRVPGSVKLDNGPQDEENFENAMEENATEDTKKGEETTDTGGARAEGRAGNSDVPTERTGPVQKDSSEETPNYRHVPGGAWLNKPRAFLAFGLISPSAASRYGVILVMAMGRV</sequence>